<evidence type="ECO:0000259" key="2">
    <source>
        <dbReference type="Pfam" id="PF07786"/>
    </source>
</evidence>
<feature type="transmembrane region" description="Helical" evidence="1">
    <location>
        <begin position="282"/>
        <end position="304"/>
    </location>
</feature>
<keyword evidence="4" id="KW-1185">Reference proteome</keyword>
<feature type="transmembrane region" description="Helical" evidence="1">
    <location>
        <begin position="130"/>
        <end position="148"/>
    </location>
</feature>
<dbReference type="Pfam" id="PF07786">
    <property type="entry name" value="HGSNAT_cat"/>
    <property type="match status" value="1"/>
</dbReference>
<reference evidence="3 4" key="1">
    <citation type="submission" date="2018-11" db="EMBL/GenBank/DDBJ databases">
        <title>Sequencing the genomes of 1000 actinobacteria strains.</title>
        <authorList>
            <person name="Klenk H.-P."/>
        </authorList>
    </citation>
    <scope>NUCLEOTIDE SEQUENCE [LARGE SCALE GENOMIC DNA]</scope>
    <source>
        <strain evidence="3 4">DSM 9580</strain>
    </source>
</reference>
<evidence type="ECO:0000256" key="1">
    <source>
        <dbReference type="SAM" id="Phobius"/>
    </source>
</evidence>
<feature type="transmembrane region" description="Helical" evidence="1">
    <location>
        <begin position="12"/>
        <end position="34"/>
    </location>
</feature>
<sequence>MRDHGRVSGSARWVGIDLARLVAVAGMMASHTLAFSEPEPGPGVVALIDGPPSTLFAVLGGVSVALAARSRLRVGQRAAAVRATIARGLVVLVLGLLLAPIASAVYVVLAPFGLAIMAASAFLLLPTWAVAAVALVLAGSAGWLVAVARDRLGVLPETSSIVTLVADPRGTLQDIALTGVYPALVWLVYLLIGMLVARALATARSRGRERPALLTLAGVGAALVALGVVASELGLRLIGARYPGGPELARDDLLANGYGAVPGVEPVWQLLAAPHTGTPADIARTVGIALLVIALLSLLASALPQGSARAIEPLRAAGAAPLSIYVVHVTLLSALVPLAQGPAGWLAAGWVAWALQVGIAIALGAVLASAGARGPLETVVGRCADAAAGRAREAPPSAPIGSDARG</sequence>
<organism evidence="3 4">
    <name type="scientific">Agrococcus jenensis</name>
    <dbReference type="NCBI Taxonomy" id="46353"/>
    <lineage>
        <taxon>Bacteria</taxon>
        <taxon>Bacillati</taxon>
        <taxon>Actinomycetota</taxon>
        <taxon>Actinomycetes</taxon>
        <taxon>Micrococcales</taxon>
        <taxon>Microbacteriaceae</taxon>
        <taxon>Agrococcus</taxon>
    </lineage>
</organism>
<feature type="domain" description="Heparan-alpha-glucosaminide N-acetyltransferase catalytic" evidence="2">
    <location>
        <begin position="12"/>
        <end position="205"/>
    </location>
</feature>
<proteinExistence type="predicted"/>
<accession>A0A3N2ATK4</accession>
<keyword evidence="1" id="KW-0472">Membrane</keyword>
<dbReference type="OrthoDB" id="4966979at2"/>
<dbReference type="InterPro" id="IPR012429">
    <property type="entry name" value="HGSNAT_cat"/>
</dbReference>
<gene>
    <name evidence="3" type="ORF">EDD26_1735</name>
</gene>
<evidence type="ECO:0000313" key="3">
    <source>
        <dbReference type="EMBL" id="ROR66353.1"/>
    </source>
</evidence>
<evidence type="ECO:0000313" key="4">
    <source>
        <dbReference type="Proteomes" id="UP000275456"/>
    </source>
</evidence>
<dbReference type="AlphaFoldDB" id="A0A3N2ATK4"/>
<dbReference type="EMBL" id="RKHJ01000001">
    <property type="protein sequence ID" value="ROR66353.1"/>
    <property type="molecule type" value="Genomic_DNA"/>
</dbReference>
<comment type="caution">
    <text evidence="3">The sequence shown here is derived from an EMBL/GenBank/DDBJ whole genome shotgun (WGS) entry which is preliminary data.</text>
</comment>
<protein>
    <submittedName>
        <fullName evidence="3">Putative membrane protein YeiB</fullName>
    </submittedName>
</protein>
<feature type="transmembrane region" description="Helical" evidence="1">
    <location>
        <begin position="213"/>
        <end position="238"/>
    </location>
</feature>
<keyword evidence="1" id="KW-0812">Transmembrane</keyword>
<name>A0A3N2ATK4_9MICO</name>
<feature type="transmembrane region" description="Helical" evidence="1">
    <location>
        <begin position="316"/>
        <end position="339"/>
    </location>
</feature>
<dbReference type="Proteomes" id="UP000275456">
    <property type="component" value="Unassembled WGS sequence"/>
</dbReference>
<feature type="transmembrane region" description="Helical" evidence="1">
    <location>
        <begin position="54"/>
        <end position="72"/>
    </location>
</feature>
<keyword evidence="1" id="KW-1133">Transmembrane helix</keyword>
<feature type="transmembrane region" description="Helical" evidence="1">
    <location>
        <begin position="180"/>
        <end position="201"/>
    </location>
</feature>
<feature type="transmembrane region" description="Helical" evidence="1">
    <location>
        <begin position="345"/>
        <end position="368"/>
    </location>
</feature>